<keyword evidence="3 5" id="KW-0133">Cell shape</keyword>
<reference evidence="9" key="1">
    <citation type="submission" date="2017-06" db="EMBL/GenBank/DDBJ databases">
        <title>Complete genome sequence of Capnocytophaga sp. KCOM 1579 (=ChDC OS43) isolated from a human refractory periapical abscess lesion.</title>
        <authorList>
            <person name="Kook J.-K."/>
            <person name="Park S.-N."/>
            <person name="Lim Y.K."/>
            <person name="Roh H."/>
        </authorList>
    </citation>
    <scope>NUCLEOTIDE SEQUENCE [LARGE SCALE GENOMIC DNA]</scope>
    <source>
        <strain evidence="9">ChDC OS43</strain>
    </source>
</reference>
<comment type="similarity">
    <text evidence="1 5">Belongs to the MreC family.</text>
</comment>
<dbReference type="AlphaFoldDB" id="A0A1Z4BMK7"/>
<evidence type="ECO:0000256" key="1">
    <source>
        <dbReference type="ARBA" id="ARBA00009369"/>
    </source>
</evidence>
<dbReference type="Pfam" id="PF04085">
    <property type="entry name" value="MreC"/>
    <property type="match status" value="1"/>
</dbReference>
<dbReference type="RefSeq" id="WP_088593627.1">
    <property type="nucleotide sequence ID" value="NZ_CP022022.1"/>
</dbReference>
<dbReference type="GO" id="GO:0008360">
    <property type="term" value="P:regulation of cell shape"/>
    <property type="evidence" value="ECO:0007669"/>
    <property type="project" value="UniProtKB-KW"/>
</dbReference>
<evidence type="ECO:0000256" key="2">
    <source>
        <dbReference type="ARBA" id="ARBA00013855"/>
    </source>
</evidence>
<evidence type="ECO:0000313" key="8">
    <source>
        <dbReference type="EMBL" id="ASF42478.1"/>
    </source>
</evidence>
<keyword evidence="6" id="KW-0175">Coiled coil</keyword>
<dbReference type="InterPro" id="IPR055342">
    <property type="entry name" value="MreC_beta-barrel_core"/>
</dbReference>
<comment type="function">
    <text evidence="5">Involved in formation and maintenance of cell shape.</text>
</comment>
<evidence type="ECO:0000256" key="6">
    <source>
        <dbReference type="SAM" id="Coils"/>
    </source>
</evidence>
<dbReference type="InterPro" id="IPR007221">
    <property type="entry name" value="MreC"/>
</dbReference>
<dbReference type="EMBL" id="CP022022">
    <property type="protein sequence ID" value="ASF42478.1"/>
    <property type="molecule type" value="Genomic_DNA"/>
</dbReference>
<accession>A0A1Z4BMK7</accession>
<evidence type="ECO:0000256" key="5">
    <source>
        <dbReference type="PIRNR" id="PIRNR038471"/>
    </source>
</evidence>
<dbReference type="KEGG" id="capn:CBG49_04980"/>
<protein>
    <recommendedName>
        <fullName evidence="2 5">Cell shape-determining protein MreC</fullName>
    </recommendedName>
    <alternativeName>
        <fullName evidence="4 5">Cell shape protein MreC</fullName>
    </alternativeName>
</protein>
<feature type="domain" description="Rod shape-determining protein MreC beta-barrel core" evidence="7">
    <location>
        <begin position="114"/>
        <end position="262"/>
    </location>
</feature>
<dbReference type="Gene3D" id="2.40.10.340">
    <property type="entry name" value="Rod shape-determining protein MreC, domain 1"/>
    <property type="match status" value="1"/>
</dbReference>
<evidence type="ECO:0000313" key="9">
    <source>
        <dbReference type="Proteomes" id="UP000197007"/>
    </source>
</evidence>
<organism evidence="8 9">
    <name type="scientific">Capnocytophaga endodontalis</name>
    <dbReference type="NCBI Taxonomy" id="2708117"/>
    <lineage>
        <taxon>Bacteria</taxon>
        <taxon>Pseudomonadati</taxon>
        <taxon>Bacteroidota</taxon>
        <taxon>Flavobacteriia</taxon>
        <taxon>Flavobacteriales</taxon>
        <taxon>Flavobacteriaceae</taxon>
        <taxon>Capnocytophaga</taxon>
    </lineage>
</organism>
<keyword evidence="9" id="KW-1185">Reference proteome</keyword>
<dbReference type="PIRSF" id="PIRSF038471">
    <property type="entry name" value="MreC"/>
    <property type="match status" value="1"/>
</dbReference>
<feature type="coiled-coil region" evidence="6">
    <location>
        <begin position="60"/>
        <end position="87"/>
    </location>
</feature>
<dbReference type="PANTHER" id="PTHR34138">
    <property type="entry name" value="CELL SHAPE-DETERMINING PROTEIN MREC"/>
    <property type="match status" value="1"/>
</dbReference>
<dbReference type="InterPro" id="IPR042177">
    <property type="entry name" value="Cell/Rod_1"/>
</dbReference>
<sequence length="278" mass="31619">MNQIIQFFIRTRNFFVFLLLFLCAIGLVFRSNYYPQSAYINSANALSGKLYAFSNYWAQYFSLKSQNEALTEENRSLRDQVLQMQEQLRQTKGIDSLGFTTTDSLKYKVLKANVINNSFRLQKNYLTIDKGSKDGVKQDMGVLSPRGVVGIIENTSGHFATVQSVLNSRSALNAMVKRTQHFGSLHWNTKEVNKVQLLEVPNIAPIQNGDTIVTGGMSNIFPKGIPIGKIVHFEKSKFDNTFIIDVWLFTDMSNLDYVYLIENKDKDTISALEKQNPK</sequence>
<evidence type="ECO:0000259" key="7">
    <source>
        <dbReference type="Pfam" id="PF04085"/>
    </source>
</evidence>
<proteinExistence type="inferred from homology"/>
<gene>
    <name evidence="8" type="ORF">CBG49_04980</name>
</gene>
<evidence type="ECO:0000256" key="3">
    <source>
        <dbReference type="ARBA" id="ARBA00022960"/>
    </source>
</evidence>
<dbReference type="Proteomes" id="UP000197007">
    <property type="component" value="Chromosome"/>
</dbReference>
<evidence type="ECO:0000256" key="4">
    <source>
        <dbReference type="ARBA" id="ARBA00032089"/>
    </source>
</evidence>
<dbReference type="PANTHER" id="PTHR34138:SF1">
    <property type="entry name" value="CELL SHAPE-DETERMINING PROTEIN MREC"/>
    <property type="match status" value="1"/>
</dbReference>
<dbReference type="Gene3D" id="2.40.10.350">
    <property type="entry name" value="Rod shape-determining protein MreC, domain 2"/>
    <property type="match status" value="1"/>
</dbReference>
<name>A0A1Z4BMK7_9FLAO</name>
<dbReference type="NCBIfam" id="NF010532">
    <property type="entry name" value="PRK13922.9-3"/>
    <property type="match status" value="1"/>
</dbReference>
<dbReference type="GO" id="GO:0005886">
    <property type="term" value="C:plasma membrane"/>
    <property type="evidence" value="ECO:0007669"/>
    <property type="project" value="TreeGrafter"/>
</dbReference>
<dbReference type="InterPro" id="IPR042175">
    <property type="entry name" value="Cell/Rod_MreC_2"/>
</dbReference>